<evidence type="ECO:0000313" key="7">
    <source>
        <dbReference type="EMBL" id="CDK27138.1"/>
    </source>
</evidence>
<feature type="transmembrane region" description="Helical" evidence="6">
    <location>
        <begin position="460"/>
        <end position="482"/>
    </location>
</feature>
<keyword evidence="8" id="KW-1185">Reference proteome</keyword>
<dbReference type="PIRSF" id="PIRSF006060">
    <property type="entry name" value="AA_transporter"/>
    <property type="match status" value="1"/>
</dbReference>
<feature type="transmembrane region" description="Helical" evidence="6">
    <location>
        <begin position="336"/>
        <end position="358"/>
    </location>
</feature>
<dbReference type="GO" id="GO:0016020">
    <property type="term" value="C:membrane"/>
    <property type="evidence" value="ECO:0007669"/>
    <property type="project" value="UniProtKB-SubCell"/>
</dbReference>
<dbReference type="Pfam" id="PF13520">
    <property type="entry name" value="AA_permease_2"/>
    <property type="match status" value="1"/>
</dbReference>
<dbReference type="GO" id="GO:0022857">
    <property type="term" value="F:transmembrane transporter activity"/>
    <property type="evidence" value="ECO:0007669"/>
    <property type="project" value="InterPro"/>
</dbReference>
<dbReference type="EMBL" id="HG793127">
    <property type="protein sequence ID" value="CDK27138.1"/>
    <property type="molecule type" value="Genomic_DNA"/>
</dbReference>
<evidence type="ECO:0000256" key="2">
    <source>
        <dbReference type="ARBA" id="ARBA00022448"/>
    </source>
</evidence>
<protein>
    <recommendedName>
        <fullName evidence="9">Amino acid permease/ SLC12A domain-containing protein</fullName>
    </recommendedName>
</protein>
<dbReference type="GeneID" id="34520522"/>
<feature type="transmembrane region" description="Helical" evidence="6">
    <location>
        <begin position="488"/>
        <end position="509"/>
    </location>
</feature>
<evidence type="ECO:0000256" key="1">
    <source>
        <dbReference type="ARBA" id="ARBA00004141"/>
    </source>
</evidence>
<feature type="transmembrane region" description="Helical" evidence="6">
    <location>
        <begin position="422"/>
        <end position="439"/>
    </location>
</feature>
<dbReference type="InterPro" id="IPR002293">
    <property type="entry name" value="AA/rel_permease1"/>
</dbReference>
<feature type="transmembrane region" description="Helical" evidence="6">
    <location>
        <begin position="86"/>
        <end position="105"/>
    </location>
</feature>
<evidence type="ECO:0000256" key="4">
    <source>
        <dbReference type="ARBA" id="ARBA00022989"/>
    </source>
</evidence>
<dbReference type="Proteomes" id="UP000019384">
    <property type="component" value="Unassembled WGS sequence"/>
</dbReference>
<dbReference type="RefSeq" id="XP_022459134.1">
    <property type="nucleotide sequence ID" value="XM_022603427.1"/>
</dbReference>
<gene>
    <name evidence="7" type="ORF">KUCA_T00003115001</name>
</gene>
<keyword evidence="3 6" id="KW-0812">Transmembrane</keyword>
<keyword evidence="2" id="KW-0813">Transport</keyword>
<reference evidence="7" key="2">
    <citation type="submission" date="2014-02" db="EMBL/GenBank/DDBJ databases">
        <title>Complete DNA sequence of /Kuraishia capsulata/ illustrates novel genomic features among budding yeasts (/Saccharomycotina/).</title>
        <authorList>
            <person name="Morales L."/>
            <person name="Noel B."/>
            <person name="Porcel B."/>
            <person name="Marcet-Houben M."/>
            <person name="Hullo M-F."/>
            <person name="Sacerdot C."/>
            <person name="Tekaia F."/>
            <person name="Leh-Louis V."/>
            <person name="Despons L."/>
            <person name="Khanna V."/>
            <person name="Aury J-M."/>
            <person name="Barbe V."/>
            <person name="Couloux A."/>
            <person name="Labadie K."/>
            <person name="Pelletier E."/>
            <person name="Souciet J-L."/>
            <person name="Boekhout T."/>
            <person name="Gabaldon T."/>
            <person name="Wincker P."/>
            <person name="Dujon B."/>
        </authorList>
    </citation>
    <scope>NUCLEOTIDE SEQUENCE</scope>
    <source>
        <strain evidence="7">CBS 1993</strain>
    </source>
</reference>
<name>W6MLV7_9ASCO</name>
<feature type="transmembrane region" description="Helical" evidence="6">
    <location>
        <begin position="54"/>
        <end position="74"/>
    </location>
</feature>
<feature type="transmembrane region" description="Helical" evidence="6">
    <location>
        <begin position="210"/>
        <end position="228"/>
    </location>
</feature>
<organism evidence="7 8">
    <name type="scientific">Kuraishia capsulata CBS 1993</name>
    <dbReference type="NCBI Taxonomy" id="1382522"/>
    <lineage>
        <taxon>Eukaryota</taxon>
        <taxon>Fungi</taxon>
        <taxon>Dikarya</taxon>
        <taxon>Ascomycota</taxon>
        <taxon>Saccharomycotina</taxon>
        <taxon>Pichiomycetes</taxon>
        <taxon>Pichiales</taxon>
        <taxon>Pichiaceae</taxon>
        <taxon>Kuraishia</taxon>
    </lineage>
</organism>
<feature type="transmembrane region" description="Helical" evidence="6">
    <location>
        <begin position="391"/>
        <end position="410"/>
    </location>
</feature>
<dbReference type="Gene3D" id="1.20.1740.10">
    <property type="entry name" value="Amino acid/polyamine transporter I"/>
    <property type="match status" value="1"/>
</dbReference>
<sequence>MKGVLKNELSHRNENSSKLNAGLEITEFQDSEMGEGSDIQDGDYDNALEQNFDIWGVVGIVNGSIATPLTLGTYLSTVIGVGGAPFFFYAYLFAGFFCLTTAFCISEMASVHPHSSALVYWSQMFSPPKYARPLAYFSGILSCACYIFGTAATSFFVADLVLGLVDMRHPDYVSKTFHYYLIFLVSVILSALFNIYAARLLPLLGRLTNYVFNGTAIFTLIALLARAHPKQTAAFAFKDVTNETGWSSNGVVFFLSILPTTAAVALFDGACHMTDEIPNPKKHIPMVITYGYSGAYLTGVVAILVYNFCIVNSDNLLAPVGGIPLFQLYVDSMDNAALSTVSALFIVVCYLMGTISIMTSASRLVMAFAEFKGLPCGDAIGSVNKKLNAPVWAIIFVTIWSILIGLLIFASTTALNAVSGSYISTMYVSYLIPFVGLVFKKDRFGEGVKPLFNLGRWGKPMNIICIFWFLFASAWLCVPTYVPVTADTMNYTIVVLFITAIVAAVNWFAYAGKHFSFKEVIQFEEEERIEEAEIIQKHED</sequence>
<keyword evidence="4 6" id="KW-1133">Transmembrane helix</keyword>
<evidence type="ECO:0008006" key="9">
    <source>
        <dbReference type="Google" id="ProtNLM"/>
    </source>
</evidence>
<keyword evidence="5 6" id="KW-0472">Membrane</keyword>
<feature type="transmembrane region" description="Helical" evidence="6">
    <location>
        <begin position="134"/>
        <end position="157"/>
    </location>
</feature>
<evidence type="ECO:0000256" key="3">
    <source>
        <dbReference type="ARBA" id="ARBA00022692"/>
    </source>
</evidence>
<proteinExistence type="predicted"/>
<dbReference type="AlphaFoldDB" id="W6MLV7"/>
<dbReference type="PANTHER" id="PTHR45649">
    <property type="entry name" value="AMINO-ACID PERMEASE BAT1"/>
    <property type="match status" value="1"/>
</dbReference>
<feature type="transmembrane region" description="Helical" evidence="6">
    <location>
        <begin position="287"/>
        <end position="308"/>
    </location>
</feature>
<comment type="subcellular location">
    <subcellularLocation>
        <location evidence="1">Membrane</location>
        <topology evidence="1">Multi-pass membrane protein</topology>
    </subcellularLocation>
</comment>
<feature type="transmembrane region" description="Helical" evidence="6">
    <location>
        <begin position="177"/>
        <end position="198"/>
    </location>
</feature>
<dbReference type="HOGENOM" id="CLU_004495_2_3_1"/>
<evidence type="ECO:0000256" key="6">
    <source>
        <dbReference type="SAM" id="Phobius"/>
    </source>
</evidence>
<evidence type="ECO:0000256" key="5">
    <source>
        <dbReference type="ARBA" id="ARBA00023136"/>
    </source>
</evidence>
<evidence type="ECO:0000313" key="8">
    <source>
        <dbReference type="Proteomes" id="UP000019384"/>
    </source>
</evidence>
<dbReference type="OrthoDB" id="2417308at2759"/>
<reference evidence="7" key="1">
    <citation type="submission" date="2013-12" db="EMBL/GenBank/DDBJ databases">
        <authorList>
            <person name="Genoscope - CEA"/>
        </authorList>
    </citation>
    <scope>NUCLEOTIDE SEQUENCE</scope>
    <source>
        <strain evidence="7">CBS 1993</strain>
    </source>
</reference>
<accession>W6MLV7</accession>
<dbReference type="PANTHER" id="PTHR45649:SF16">
    <property type="entry name" value="7-KETO 8-AMINOPELARGONIC ACID TRANSPORTER"/>
    <property type="match status" value="1"/>
</dbReference>
<feature type="transmembrane region" description="Helical" evidence="6">
    <location>
        <begin position="248"/>
        <end position="267"/>
    </location>
</feature>